<dbReference type="InterPro" id="IPR011009">
    <property type="entry name" value="Kinase-like_dom_sf"/>
</dbReference>
<dbReference type="Pfam" id="PF00041">
    <property type="entry name" value="fn3"/>
    <property type="match status" value="2"/>
</dbReference>
<feature type="domain" description="Eph LBD" evidence="20">
    <location>
        <begin position="1"/>
        <end position="143"/>
    </location>
</feature>
<dbReference type="GO" id="GO:0004714">
    <property type="term" value="F:transmembrane receptor protein tyrosine kinase activity"/>
    <property type="evidence" value="ECO:0007669"/>
    <property type="project" value="UniProtKB-EC"/>
</dbReference>
<keyword evidence="8 15" id="KW-0067">ATP-binding</keyword>
<evidence type="ECO:0000256" key="16">
    <source>
        <dbReference type="SAM" id="MobiDB-lite"/>
    </source>
</evidence>
<dbReference type="CDD" id="cd00192">
    <property type="entry name" value="PTKc"/>
    <property type="match status" value="2"/>
</dbReference>
<evidence type="ECO:0000256" key="14">
    <source>
        <dbReference type="ARBA" id="ARBA00051243"/>
    </source>
</evidence>
<dbReference type="SUPFAM" id="SSF49265">
    <property type="entry name" value="Fibronectin type III"/>
    <property type="match status" value="2"/>
</dbReference>
<dbReference type="InterPro" id="IPR008266">
    <property type="entry name" value="Tyr_kinase_AS"/>
</dbReference>
<dbReference type="CDD" id="cd00055">
    <property type="entry name" value="EGF_Lam"/>
    <property type="match status" value="1"/>
</dbReference>
<evidence type="ECO:0000256" key="4">
    <source>
        <dbReference type="ARBA" id="ARBA00022692"/>
    </source>
</evidence>
<keyword evidence="12" id="KW-0675">Receptor</keyword>
<keyword evidence="7" id="KW-0418">Kinase</keyword>
<feature type="domain" description="Eph LBD" evidence="20">
    <location>
        <begin position="700"/>
        <end position="910"/>
    </location>
</feature>
<dbReference type="Gene3D" id="2.60.40.10">
    <property type="entry name" value="Immunoglobulins"/>
    <property type="match status" value="2"/>
</dbReference>
<name>A0AAU9VPG5_9CNID</name>
<evidence type="ECO:0000256" key="1">
    <source>
        <dbReference type="ARBA" id="ARBA00004479"/>
    </source>
</evidence>
<dbReference type="GO" id="GO:0005524">
    <property type="term" value="F:ATP binding"/>
    <property type="evidence" value="ECO:0007669"/>
    <property type="project" value="UniProtKB-UniRule"/>
</dbReference>
<evidence type="ECO:0000259" key="19">
    <source>
        <dbReference type="PROSITE" id="PS50853"/>
    </source>
</evidence>
<feature type="domain" description="Protein kinase" evidence="18">
    <location>
        <begin position="409"/>
        <end position="686"/>
    </location>
</feature>
<keyword evidence="9 17" id="KW-1133">Transmembrane helix</keyword>
<feature type="domain" description="Fibronectin type-III" evidence="19">
    <location>
        <begin position="232"/>
        <end position="348"/>
    </location>
</feature>
<evidence type="ECO:0000256" key="11">
    <source>
        <dbReference type="ARBA" id="ARBA00023137"/>
    </source>
</evidence>
<dbReference type="EC" id="2.7.10.1" evidence="2"/>
<feature type="binding site" evidence="15">
    <location>
        <position position="1262"/>
    </location>
    <ligand>
        <name>ATP</name>
        <dbReference type="ChEBI" id="CHEBI:30616"/>
    </ligand>
</feature>
<evidence type="ECO:0000256" key="9">
    <source>
        <dbReference type="ARBA" id="ARBA00022989"/>
    </source>
</evidence>
<dbReference type="CDD" id="cd00063">
    <property type="entry name" value="FN3"/>
    <property type="match status" value="2"/>
</dbReference>
<dbReference type="InterPro" id="IPR003961">
    <property type="entry name" value="FN3_dom"/>
</dbReference>
<dbReference type="SUPFAM" id="SSF56112">
    <property type="entry name" value="Protein kinase-like (PK-like)"/>
    <property type="match status" value="2"/>
</dbReference>
<feature type="non-terminal residue" evidence="21">
    <location>
        <position position="1"/>
    </location>
</feature>
<dbReference type="InterPro" id="IPR008979">
    <property type="entry name" value="Galactose-bd-like_sf"/>
</dbReference>
<keyword evidence="4 17" id="KW-0812">Transmembrane</keyword>
<evidence type="ECO:0000256" key="7">
    <source>
        <dbReference type="ARBA" id="ARBA00022777"/>
    </source>
</evidence>
<evidence type="ECO:0000259" key="18">
    <source>
        <dbReference type="PROSITE" id="PS50011"/>
    </source>
</evidence>
<dbReference type="PROSITE" id="PS00107">
    <property type="entry name" value="PROTEIN_KINASE_ATP"/>
    <property type="match status" value="2"/>
</dbReference>
<keyword evidence="22" id="KW-1185">Reference proteome</keyword>
<dbReference type="GO" id="GO:0043235">
    <property type="term" value="C:receptor complex"/>
    <property type="evidence" value="ECO:0007669"/>
    <property type="project" value="TreeGrafter"/>
</dbReference>
<dbReference type="SMART" id="SM00219">
    <property type="entry name" value="TyrKc"/>
    <property type="match status" value="2"/>
</dbReference>
<accession>A0AAU9VPG5</accession>
<evidence type="ECO:0000256" key="6">
    <source>
        <dbReference type="ARBA" id="ARBA00022741"/>
    </source>
</evidence>
<comment type="catalytic activity">
    <reaction evidence="14">
        <text>L-tyrosyl-[protein] + ATP = O-phospho-L-tyrosyl-[protein] + ADP + H(+)</text>
        <dbReference type="Rhea" id="RHEA:10596"/>
        <dbReference type="Rhea" id="RHEA-COMP:10136"/>
        <dbReference type="Rhea" id="RHEA-COMP:20101"/>
        <dbReference type="ChEBI" id="CHEBI:15378"/>
        <dbReference type="ChEBI" id="CHEBI:30616"/>
        <dbReference type="ChEBI" id="CHEBI:46858"/>
        <dbReference type="ChEBI" id="CHEBI:61978"/>
        <dbReference type="ChEBI" id="CHEBI:456216"/>
        <dbReference type="EC" id="2.7.10.1"/>
    </reaction>
</comment>
<dbReference type="InterPro" id="IPR013783">
    <property type="entry name" value="Ig-like_fold"/>
</dbReference>
<dbReference type="PROSITE" id="PS50011">
    <property type="entry name" value="PROTEIN_KINASE_DOM"/>
    <property type="match status" value="2"/>
</dbReference>
<evidence type="ECO:0000256" key="5">
    <source>
        <dbReference type="ARBA" id="ARBA00022737"/>
    </source>
</evidence>
<evidence type="ECO:0000256" key="13">
    <source>
        <dbReference type="ARBA" id="ARBA00023180"/>
    </source>
</evidence>
<proteinExistence type="predicted"/>
<sequence length="1475" mass="165658">WYPLDDSYGNPEYRTCDVGHQQPNTWLRSNLISVPNKVKKVNITIEYRTVNCTTFRTTNLCREYFDFYVHQSTTLSAPDPLQSKATYEKIAEITLPTRGINARRHFGFQVKGTFIVLAFHNRGSCSNIHSVTVSYLVCPEITVVSGLVSLPRSVAPVTNSVPVQGSCVTNAIYNKGILSLECKSDGVWNISSLKGRCTCREDTENSGGECKDCPSDKFNDQTGFNCTVIPSAPKIVQVIFINHSALELKWQPPATTGDQTQVFYDVECRKRCEGENDNKCEDISCGSDVIFIPKRNGLNMTCVTAGNLSPFVKYTVKIHARNRVSDLAKRKYGIEANFGEITVGTNGPAHWRDQHKLPLHGPSNRRRNAHHKKMTKLRDSRVVANEDVAMSSVAERQKVDDFRLDRDQITTVKVLGSGNFSQVSKAVYKPLNSEVAVKSLKGNASKRDLEDMLTELDLMKILKPHPHVVELIGCCIEKDPLLIVLEYLPYGDLLGYLRKSRGIEDAYNTGEKRPSSALTEKDLLSFAWMIADGMNYLSAMEIVHRDLAARNVLVGDSKVCKITDFGLARGLKGDIHIRKKQARLPAKWMPPESLFHSKSSTKSDIWSYGIVMWEVFTIGESPYPGVKPKEIAGLLRTGYRMPKPSYISQELYSIMSNCWEEQPEKRPSFQWLCSAVKRLLDDHKTYVNLEVYDGKDYINFDMMMDEEAGPMDHLWSNFLPILILVAGLASSDQEVLIEKPECDSCSWNWTILQTAEPGYTGWYEKGSSPEYLACINNFNASTSRPNSWLRSDKITVNEAKRLDVTVRYFIADCSSMGKKEENKCVSAIDLYVKQSNQDIIDKSNYPNPLSHTTSYEKIAELGHPTNVKTSKTVSVVIKGKFLFLAFHNNGACSILYSVKVSYNFCPEKTLGNNLLVLPRTAAPAKVLEISRVEGRCKENAVQLFSSLHAYCDSRGSWNKTSFEGRCICKEDMENTDGRCQACPNGKYNDEKGFNCTSLPSAPRNTTVAFVNQNVVEITWLPPAKTGDHTVVSYDVECLISKVCINSACLYEPCGDDVAYRPKKQGLEMTHVTLEGLSSKVNYTLRIYARNRVSEVAKRRYGVEGKFEAISVRMKESVAPSMKALKTEDSKAVIYLNIIYGFVVLFALFIVGSVCFIIYRRCRHQRNRDRFEEPETAEPTGTMSLEPGKAESTGAMRVEPEKAESLMSAYDNVALWTVAEGQNEDGIRLIRDQIKTIRFLGNGNFGQVYHAVYGPLRTEVAVKSLRDDATKKDLQDILTELDLMKSLKPHPHVVRLIGCCTEKDPIMIVLEYLPYGDLLGYLRKSRGIEDTYNSGEKRPSSTLTEKDLLSFAWMIADGMSYLSTMKVVHRDLAARNVLVGDNKVCKISDFGLARGLEGDVYMRKAKARLPIKWMPPESLLYGTSTTMSDVWSYGIVMWEVFTIGESPYPGKTKSEIAGLLVKGYRMPKPAHISKEL</sequence>
<dbReference type="InterPro" id="IPR020635">
    <property type="entry name" value="Tyr_kinase_cat_dom"/>
</dbReference>
<keyword evidence="11" id="KW-0829">Tyrosine-protein kinase</keyword>
<evidence type="ECO:0000256" key="17">
    <source>
        <dbReference type="SAM" id="Phobius"/>
    </source>
</evidence>
<dbReference type="GO" id="GO:0007169">
    <property type="term" value="P:cell surface receptor protein tyrosine kinase signaling pathway"/>
    <property type="evidence" value="ECO:0007669"/>
    <property type="project" value="TreeGrafter"/>
</dbReference>
<dbReference type="InterPro" id="IPR017441">
    <property type="entry name" value="Protein_kinase_ATP_BS"/>
</dbReference>
<dbReference type="InterPro" id="IPR001245">
    <property type="entry name" value="Ser-Thr/Tyr_kinase_cat_dom"/>
</dbReference>
<keyword evidence="5" id="KW-0677">Repeat</keyword>
<dbReference type="FunFam" id="1.10.510.10:FF:000554">
    <property type="entry name" value="Predicted protein"/>
    <property type="match status" value="2"/>
</dbReference>
<dbReference type="Pfam" id="PF25599">
    <property type="entry name" value="Ephrin_CRD"/>
    <property type="match status" value="1"/>
</dbReference>
<dbReference type="Pfam" id="PF07714">
    <property type="entry name" value="PK_Tyr_Ser-Thr"/>
    <property type="match status" value="2"/>
</dbReference>
<evidence type="ECO:0000313" key="21">
    <source>
        <dbReference type="EMBL" id="CAH3035785.1"/>
    </source>
</evidence>
<organism evidence="21 22">
    <name type="scientific">Pocillopora meandrina</name>
    <dbReference type="NCBI Taxonomy" id="46732"/>
    <lineage>
        <taxon>Eukaryota</taxon>
        <taxon>Metazoa</taxon>
        <taxon>Cnidaria</taxon>
        <taxon>Anthozoa</taxon>
        <taxon>Hexacorallia</taxon>
        <taxon>Scleractinia</taxon>
        <taxon>Astrocoeniina</taxon>
        <taxon>Pocilloporidae</taxon>
        <taxon>Pocillopora</taxon>
    </lineage>
</organism>
<dbReference type="InterPro" id="IPR001090">
    <property type="entry name" value="Ephrin_rcpt_lig-bd_dom"/>
</dbReference>
<dbReference type="InterPro" id="IPR000719">
    <property type="entry name" value="Prot_kinase_dom"/>
</dbReference>
<evidence type="ECO:0000256" key="8">
    <source>
        <dbReference type="ARBA" id="ARBA00022840"/>
    </source>
</evidence>
<feature type="binding site" evidence="15">
    <location>
        <position position="438"/>
    </location>
    <ligand>
        <name>ATP</name>
        <dbReference type="ChEBI" id="CHEBI:30616"/>
    </ligand>
</feature>
<evidence type="ECO:0000256" key="10">
    <source>
        <dbReference type="ARBA" id="ARBA00023136"/>
    </source>
</evidence>
<dbReference type="EMBL" id="CALNXJ010000003">
    <property type="protein sequence ID" value="CAH3035785.1"/>
    <property type="molecule type" value="Genomic_DNA"/>
</dbReference>
<dbReference type="Pfam" id="PF01404">
    <property type="entry name" value="Ephrin_lbd"/>
    <property type="match status" value="2"/>
</dbReference>
<dbReference type="Gene3D" id="2.60.40.1770">
    <property type="entry name" value="ephrin a2 ectodomain"/>
    <property type="match status" value="2"/>
</dbReference>
<dbReference type="Gene3D" id="1.10.510.10">
    <property type="entry name" value="Transferase(Phosphotransferase) domain 1"/>
    <property type="match status" value="2"/>
</dbReference>
<dbReference type="SMART" id="SM00615">
    <property type="entry name" value="EPH_lbd"/>
    <property type="match status" value="1"/>
</dbReference>
<dbReference type="SUPFAM" id="SSF49785">
    <property type="entry name" value="Galactose-binding domain-like"/>
    <property type="match status" value="2"/>
</dbReference>
<dbReference type="PRINTS" id="PR00109">
    <property type="entry name" value="TYRKINASE"/>
</dbReference>
<keyword evidence="6 15" id="KW-0547">Nucleotide-binding</keyword>
<keyword evidence="3" id="KW-0808">Transferase</keyword>
<dbReference type="PROSITE" id="PS50853">
    <property type="entry name" value="FN3"/>
    <property type="match status" value="2"/>
</dbReference>
<feature type="transmembrane region" description="Helical" evidence="17">
    <location>
        <begin position="1131"/>
        <end position="1158"/>
    </location>
</feature>
<evidence type="ECO:0000256" key="2">
    <source>
        <dbReference type="ARBA" id="ARBA00011902"/>
    </source>
</evidence>
<feature type="domain" description="Fibronectin type-III" evidence="19">
    <location>
        <begin position="1001"/>
        <end position="1116"/>
    </location>
</feature>
<dbReference type="PANTHER" id="PTHR24416">
    <property type="entry name" value="TYROSINE-PROTEIN KINASE RECEPTOR"/>
    <property type="match status" value="1"/>
</dbReference>
<dbReference type="PANTHER" id="PTHR24416:SF621">
    <property type="entry name" value="TYROSINE KINASE RECEPTOR CAD96CA"/>
    <property type="match status" value="1"/>
</dbReference>
<dbReference type="InterPro" id="IPR050122">
    <property type="entry name" value="RTK"/>
</dbReference>
<dbReference type="InterPro" id="IPR002049">
    <property type="entry name" value="LE_dom"/>
</dbReference>
<dbReference type="Gene3D" id="3.30.200.20">
    <property type="entry name" value="Phosphorylase Kinase, domain 1"/>
    <property type="match status" value="2"/>
</dbReference>
<evidence type="ECO:0000313" key="22">
    <source>
        <dbReference type="Proteomes" id="UP001159428"/>
    </source>
</evidence>
<dbReference type="InterPro" id="IPR036116">
    <property type="entry name" value="FN3_sf"/>
</dbReference>
<protein>
    <recommendedName>
        <fullName evidence="2">receptor protein-tyrosine kinase</fullName>
        <ecNumber evidence="2">2.7.10.1</ecNumber>
    </recommendedName>
</protein>
<dbReference type="PROSITE" id="PS51550">
    <property type="entry name" value="EPH_LBD"/>
    <property type="match status" value="2"/>
</dbReference>
<dbReference type="PROSITE" id="PS00109">
    <property type="entry name" value="PROTEIN_KINASE_TYR"/>
    <property type="match status" value="2"/>
</dbReference>
<evidence type="ECO:0000256" key="3">
    <source>
        <dbReference type="ARBA" id="ARBA00022679"/>
    </source>
</evidence>
<evidence type="ECO:0000259" key="20">
    <source>
        <dbReference type="PROSITE" id="PS51550"/>
    </source>
</evidence>
<comment type="caution">
    <text evidence="21">The sequence shown here is derived from an EMBL/GenBank/DDBJ whole genome shotgun (WGS) entry which is preliminary data.</text>
</comment>
<keyword evidence="10 17" id="KW-0472">Membrane</keyword>
<dbReference type="Proteomes" id="UP001159428">
    <property type="component" value="Unassembled WGS sequence"/>
</dbReference>
<dbReference type="SMART" id="SM00060">
    <property type="entry name" value="FN3"/>
    <property type="match status" value="2"/>
</dbReference>
<keyword evidence="13" id="KW-0325">Glycoprotein</keyword>
<gene>
    <name evidence="21" type="ORF">PMEA_00016481</name>
</gene>
<evidence type="ECO:0000256" key="15">
    <source>
        <dbReference type="PROSITE-ProRule" id="PRU10141"/>
    </source>
</evidence>
<dbReference type="Gene3D" id="2.60.120.260">
    <property type="entry name" value="Galactose-binding domain-like"/>
    <property type="match status" value="2"/>
</dbReference>
<comment type="subcellular location">
    <subcellularLocation>
        <location evidence="1">Membrane</location>
        <topology evidence="1">Single-pass type I membrane protein</topology>
    </subcellularLocation>
</comment>
<feature type="region of interest" description="Disordered" evidence="16">
    <location>
        <begin position="1169"/>
        <end position="1191"/>
    </location>
</feature>
<evidence type="ECO:0000256" key="12">
    <source>
        <dbReference type="ARBA" id="ARBA00023170"/>
    </source>
</evidence>
<dbReference type="GO" id="GO:0005886">
    <property type="term" value="C:plasma membrane"/>
    <property type="evidence" value="ECO:0007669"/>
    <property type="project" value="TreeGrafter"/>
</dbReference>
<feature type="domain" description="Protein kinase" evidence="18">
    <location>
        <begin position="1233"/>
        <end position="1475"/>
    </location>
</feature>
<reference evidence="21 22" key="1">
    <citation type="submission" date="2022-05" db="EMBL/GenBank/DDBJ databases">
        <authorList>
            <consortium name="Genoscope - CEA"/>
            <person name="William W."/>
        </authorList>
    </citation>
    <scope>NUCLEOTIDE SEQUENCE [LARGE SCALE GENOMIC DNA]</scope>
</reference>